<gene>
    <name evidence="2" type="ORF">AAFF_G00095550</name>
</gene>
<organism evidence="2 3">
    <name type="scientific">Aldrovandia affinis</name>
    <dbReference type="NCBI Taxonomy" id="143900"/>
    <lineage>
        <taxon>Eukaryota</taxon>
        <taxon>Metazoa</taxon>
        <taxon>Chordata</taxon>
        <taxon>Craniata</taxon>
        <taxon>Vertebrata</taxon>
        <taxon>Euteleostomi</taxon>
        <taxon>Actinopterygii</taxon>
        <taxon>Neopterygii</taxon>
        <taxon>Teleostei</taxon>
        <taxon>Notacanthiformes</taxon>
        <taxon>Halosauridae</taxon>
        <taxon>Aldrovandia</taxon>
    </lineage>
</organism>
<dbReference type="Proteomes" id="UP001221898">
    <property type="component" value="Unassembled WGS sequence"/>
</dbReference>
<feature type="region of interest" description="Disordered" evidence="1">
    <location>
        <begin position="169"/>
        <end position="212"/>
    </location>
</feature>
<keyword evidence="3" id="KW-1185">Reference proteome</keyword>
<dbReference type="AlphaFoldDB" id="A0AAD7RVG0"/>
<reference evidence="2" key="1">
    <citation type="journal article" date="2023" name="Science">
        <title>Genome structures resolve the early diversification of teleost fishes.</title>
        <authorList>
            <person name="Parey E."/>
            <person name="Louis A."/>
            <person name="Montfort J."/>
            <person name="Bouchez O."/>
            <person name="Roques C."/>
            <person name="Iampietro C."/>
            <person name="Lluch J."/>
            <person name="Castinel A."/>
            <person name="Donnadieu C."/>
            <person name="Desvignes T."/>
            <person name="Floi Bucao C."/>
            <person name="Jouanno E."/>
            <person name="Wen M."/>
            <person name="Mejri S."/>
            <person name="Dirks R."/>
            <person name="Jansen H."/>
            <person name="Henkel C."/>
            <person name="Chen W.J."/>
            <person name="Zahm M."/>
            <person name="Cabau C."/>
            <person name="Klopp C."/>
            <person name="Thompson A.W."/>
            <person name="Robinson-Rechavi M."/>
            <person name="Braasch I."/>
            <person name="Lecointre G."/>
            <person name="Bobe J."/>
            <person name="Postlethwait J.H."/>
            <person name="Berthelot C."/>
            <person name="Roest Crollius H."/>
            <person name="Guiguen Y."/>
        </authorList>
    </citation>
    <scope>NUCLEOTIDE SEQUENCE</scope>
    <source>
        <strain evidence="2">NC1722</strain>
    </source>
</reference>
<evidence type="ECO:0000313" key="3">
    <source>
        <dbReference type="Proteomes" id="UP001221898"/>
    </source>
</evidence>
<comment type="caution">
    <text evidence="2">The sequence shown here is derived from an EMBL/GenBank/DDBJ whole genome shotgun (WGS) entry which is preliminary data.</text>
</comment>
<feature type="compositionally biased region" description="Low complexity" evidence="1">
    <location>
        <begin position="242"/>
        <end position="258"/>
    </location>
</feature>
<feature type="region of interest" description="Disordered" evidence="1">
    <location>
        <begin position="105"/>
        <end position="146"/>
    </location>
</feature>
<accession>A0AAD7RVG0</accession>
<name>A0AAD7RVG0_9TELE</name>
<sequence>MHVMTKEEDCGSALCIPRVLSESTIRQSVVSEAEFVEIVSQEDERARRSKEGFKRSGRATGGPTCYTAEQAALLIPSATLWSPVRCSSTPVIYAAPPTLRRPAVSRGQRAMRDEPPAPQEVGVATGSAREPIPAKAASDSTSPRECGHCATVNTPRYCHAAATAAPELPQSVNIQRTAPAPKSRAVRRREPSESGPTPRRRRCPPLNRQSIGGLSSSLTAALPSDLQCALSDPRCVRAPQQALQAAPRWRASPRAPTAIYAVSN</sequence>
<feature type="region of interest" description="Disordered" evidence="1">
    <location>
        <begin position="242"/>
        <end position="264"/>
    </location>
</feature>
<evidence type="ECO:0000313" key="2">
    <source>
        <dbReference type="EMBL" id="KAJ8391126.1"/>
    </source>
</evidence>
<dbReference type="EMBL" id="JAINUG010000161">
    <property type="protein sequence ID" value="KAJ8391126.1"/>
    <property type="molecule type" value="Genomic_DNA"/>
</dbReference>
<proteinExistence type="predicted"/>
<protein>
    <submittedName>
        <fullName evidence="2">Uncharacterized protein</fullName>
    </submittedName>
</protein>
<evidence type="ECO:0000256" key="1">
    <source>
        <dbReference type="SAM" id="MobiDB-lite"/>
    </source>
</evidence>